<sequence>MNVKPDLPIDSGTGLPSEAVRASAAPEQARRFEEAMLRQSRKAADRGTGPLRAAAARTNAGPSRTTREQAVGLAAETAIPLEENTTRPEGNPADSPEDPHAGSPREDAAPTDPGPVRMNRAPARRGRGGEAAPYQDRFDGWRSDRTPSSDSRSGSTRAERRENNPREVDRKDNPEEDEQGGEEAVVSKPLVGAPVLEGEKAFVPAAAATPTGDATALVDGVAARTTDQPKLAQPKVIRRDGLRNPALAANPAATNAGDASAGPTAEASKPATVTTGRTETPFGGDLKMIADPILAQVAKRVVVRRGEAGTTPAHAPGDAVLQGLQRAAAGAEAQVSENSPVNRLAGSIEMWLARPRGEELGPRQARFEINLGQGQTAQIQVVHDGDQLRVNLAAPNEQLRAWLQDNGGALQQRLQQRGGLNVEVRIGGQTFSGDSHDGRSRQQRDIFEELNDDGARFNKPLHMLYGKRGSR</sequence>
<proteinExistence type="predicted"/>
<name>A0A8J7QKX8_9BACT</name>
<feature type="compositionally biased region" description="Basic and acidic residues" evidence="1">
    <location>
        <begin position="136"/>
        <end position="147"/>
    </location>
</feature>
<dbReference type="RefSeq" id="WP_207862948.1">
    <property type="nucleotide sequence ID" value="NZ_JAFREP010000046.1"/>
</dbReference>
<evidence type="ECO:0000313" key="3">
    <source>
        <dbReference type="Proteomes" id="UP000664417"/>
    </source>
</evidence>
<dbReference type="InterPro" id="IPR038610">
    <property type="entry name" value="FliK-like_C_sf"/>
</dbReference>
<dbReference type="Proteomes" id="UP000664417">
    <property type="component" value="Unassembled WGS sequence"/>
</dbReference>
<feature type="compositionally biased region" description="Basic and acidic residues" evidence="1">
    <location>
        <begin position="97"/>
        <end position="108"/>
    </location>
</feature>
<comment type="caution">
    <text evidence="2">The sequence shown here is derived from an EMBL/GenBank/DDBJ whole genome shotgun (WGS) entry which is preliminary data.</text>
</comment>
<gene>
    <name evidence="2" type="ORF">J3U88_31210</name>
</gene>
<evidence type="ECO:0000313" key="2">
    <source>
        <dbReference type="EMBL" id="MBO1322976.1"/>
    </source>
</evidence>
<protein>
    <submittedName>
        <fullName evidence="2">Uncharacterized protein</fullName>
    </submittedName>
</protein>
<evidence type="ECO:0000256" key="1">
    <source>
        <dbReference type="SAM" id="MobiDB-lite"/>
    </source>
</evidence>
<feature type="region of interest" description="Disordered" evidence="1">
    <location>
        <begin position="1"/>
        <end position="188"/>
    </location>
</feature>
<reference evidence="2" key="1">
    <citation type="submission" date="2021-03" db="EMBL/GenBank/DDBJ databases">
        <authorList>
            <person name="Wang G."/>
        </authorList>
    </citation>
    <scope>NUCLEOTIDE SEQUENCE</scope>
    <source>
        <strain evidence="2">KCTC 12899</strain>
    </source>
</reference>
<feature type="region of interest" description="Disordered" evidence="1">
    <location>
        <begin position="248"/>
        <end position="279"/>
    </location>
</feature>
<organism evidence="2 3">
    <name type="scientific">Acanthopleuribacter pedis</name>
    <dbReference type="NCBI Taxonomy" id="442870"/>
    <lineage>
        <taxon>Bacteria</taxon>
        <taxon>Pseudomonadati</taxon>
        <taxon>Acidobacteriota</taxon>
        <taxon>Holophagae</taxon>
        <taxon>Acanthopleuribacterales</taxon>
        <taxon>Acanthopleuribacteraceae</taxon>
        <taxon>Acanthopleuribacter</taxon>
    </lineage>
</organism>
<feature type="compositionally biased region" description="Basic and acidic residues" evidence="1">
    <location>
        <begin position="157"/>
        <end position="173"/>
    </location>
</feature>
<feature type="compositionally biased region" description="Low complexity" evidence="1">
    <location>
        <begin position="248"/>
        <end position="263"/>
    </location>
</feature>
<keyword evidence="3" id="KW-1185">Reference proteome</keyword>
<dbReference type="AlphaFoldDB" id="A0A8J7QKX8"/>
<accession>A0A8J7QKX8</accession>
<dbReference type="EMBL" id="JAFREP010000046">
    <property type="protein sequence ID" value="MBO1322976.1"/>
    <property type="molecule type" value="Genomic_DNA"/>
</dbReference>
<dbReference type="Gene3D" id="3.30.750.140">
    <property type="match status" value="1"/>
</dbReference>